<gene>
    <name evidence="2" type="ORF">EZV61_07935</name>
</gene>
<evidence type="ECO:0000259" key="1">
    <source>
        <dbReference type="PROSITE" id="PS50925"/>
    </source>
</evidence>
<dbReference type="Proteomes" id="UP000292554">
    <property type="component" value="Unassembled WGS sequence"/>
</dbReference>
<reference evidence="2 3" key="1">
    <citation type="submission" date="2019-02" db="EMBL/GenBank/DDBJ databases">
        <title>Corallincola luteus sp. nov., a marine bacterium isolated from surface sediment of Bohai Sea in China.</title>
        <authorList>
            <person name="Ren Q."/>
        </authorList>
    </citation>
    <scope>NUCLEOTIDE SEQUENCE [LARGE SCALE GENOMIC DNA]</scope>
    <source>
        <strain evidence="2 3">DASS28</strain>
    </source>
</reference>
<dbReference type="Gene3D" id="3.30.70.100">
    <property type="match status" value="1"/>
</dbReference>
<comment type="caution">
    <text evidence="2">The sequence shown here is derived from an EMBL/GenBank/DDBJ whole genome shotgun (WGS) entry which is preliminary data.</text>
</comment>
<dbReference type="RefSeq" id="WP_131414887.1">
    <property type="nucleotide sequence ID" value="NZ_SJXE01000002.1"/>
</dbReference>
<dbReference type="EMBL" id="SJXE01000002">
    <property type="protein sequence ID" value="TCI04105.1"/>
    <property type="molecule type" value="Genomic_DNA"/>
</dbReference>
<evidence type="ECO:0000313" key="2">
    <source>
        <dbReference type="EMBL" id="TCI04105.1"/>
    </source>
</evidence>
<sequence>MLSKQPERFTTITCYELVYRSVSDLVWSPEALAELLALSRQANKQKGVTGLLLYRPGCFFQILEGEREAVEQVFAAISTDPRHYDIELLNQGVVPARSFPDWSMGFDTTVAEKAAEVGFNQLISGKGLADPRLKLLRAKYCSVTFHLIKAFLSE</sequence>
<evidence type="ECO:0000313" key="3">
    <source>
        <dbReference type="Proteomes" id="UP000292554"/>
    </source>
</evidence>
<dbReference type="Pfam" id="PF04940">
    <property type="entry name" value="BLUF"/>
    <property type="match status" value="1"/>
</dbReference>
<organism evidence="2 3">
    <name type="scientific">Corallincola luteus</name>
    <dbReference type="NCBI Taxonomy" id="1775177"/>
    <lineage>
        <taxon>Bacteria</taxon>
        <taxon>Pseudomonadati</taxon>
        <taxon>Pseudomonadota</taxon>
        <taxon>Gammaproteobacteria</taxon>
        <taxon>Alteromonadales</taxon>
        <taxon>Psychromonadaceae</taxon>
        <taxon>Corallincola</taxon>
    </lineage>
</organism>
<protein>
    <submittedName>
        <fullName evidence="2">BLUF domain-containing protein</fullName>
    </submittedName>
</protein>
<dbReference type="InterPro" id="IPR007024">
    <property type="entry name" value="BLUF_domain"/>
</dbReference>
<dbReference type="SMART" id="SM01034">
    <property type="entry name" value="BLUF"/>
    <property type="match status" value="1"/>
</dbReference>
<accession>A0ABY2AMC0</accession>
<name>A0ABY2AMC0_9GAMM</name>
<dbReference type="SUPFAM" id="SSF54975">
    <property type="entry name" value="Acylphosphatase/BLUF domain-like"/>
    <property type="match status" value="1"/>
</dbReference>
<keyword evidence="3" id="KW-1185">Reference proteome</keyword>
<dbReference type="PROSITE" id="PS50925">
    <property type="entry name" value="BLUF"/>
    <property type="match status" value="1"/>
</dbReference>
<proteinExistence type="predicted"/>
<feature type="domain" description="BLUF" evidence="1">
    <location>
        <begin position="14"/>
        <end position="105"/>
    </location>
</feature>
<dbReference type="InterPro" id="IPR036046">
    <property type="entry name" value="Acylphosphatase-like_dom_sf"/>
</dbReference>